<dbReference type="Proteomes" id="UP001500596">
    <property type="component" value="Unassembled WGS sequence"/>
</dbReference>
<accession>A0ABP4S346</accession>
<feature type="region of interest" description="Disordered" evidence="1">
    <location>
        <begin position="62"/>
        <end position="90"/>
    </location>
</feature>
<organism evidence="2 3">
    <name type="scientific">Microbacterium lacus</name>
    <dbReference type="NCBI Taxonomy" id="415217"/>
    <lineage>
        <taxon>Bacteria</taxon>
        <taxon>Bacillati</taxon>
        <taxon>Actinomycetota</taxon>
        <taxon>Actinomycetes</taxon>
        <taxon>Micrococcales</taxon>
        <taxon>Microbacteriaceae</taxon>
        <taxon>Microbacterium</taxon>
    </lineage>
</organism>
<feature type="compositionally biased region" description="Basic and acidic residues" evidence="1">
    <location>
        <begin position="1"/>
        <end position="10"/>
    </location>
</feature>
<name>A0ABP4S346_9MICO</name>
<reference evidence="3" key="1">
    <citation type="journal article" date="2019" name="Int. J. Syst. Evol. Microbiol.">
        <title>The Global Catalogue of Microorganisms (GCM) 10K type strain sequencing project: providing services to taxonomists for standard genome sequencing and annotation.</title>
        <authorList>
            <consortium name="The Broad Institute Genomics Platform"/>
            <consortium name="The Broad Institute Genome Sequencing Center for Infectious Disease"/>
            <person name="Wu L."/>
            <person name="Ma J."/>
        </authorList>
    </citation>
    <scope>NUCLEOTIDE SEQUENCE [LARGE SCALE GENOMIC DNA]</scope>
    <source>
        <strain evidence="3">JCM 15575</strain>
    </source>
</reference>
<feature type="region of interest" description="Disordered" evidence="1">
    <location>
        <begin position="1"/>
        <end position="50"/>
    </location>
</feature>
<gene>
    <name evidence="2" type="ORF">GCM10009807_08450</name>
</gene>
<dbReference type="EMBL" id="BAAAPK010000001">
    <property type="protein sequence ID" value="GAA1666634.1"/>
    <property type="molecule type" value="Genomic_DNA"/>
</dbReference>
<evidence type="ECO:0000313" key="3">
    <source>
        <dbReference type="Proteomes" id="UP001500596"/>
    </source>
</evidence>
<comment type="caution">
    <text evidence="2">The sequence shown here is derived from an EMBL/GenBank/DDBJ whole genome shotgun (WGS) entry which is preliminary data.</text>
</comment>
<protein>
    <submittedName>
        <fullName evidence="2">Uncharacterized protein</fullName>
    </submittedName>
</protein>
<feature type="compositionally biased region" description="Basic and acidic residues" evidence="1">
    <location>
        <begin position="31"/>
        <end position="40"/>
    </location>
</feature>
<evidence type="ECO:0000256" key="1">
    <source>
        <dbReference type="SAM" id="MobiDB-lite"/>
    </source>
</evidence>
<proteinExistence type="predicted"/>
<keyword evidence="3" id="KW-1185">Reference proteome</keyword>
<sequence length="90" mass="9781">MRARDHERRALHGPADAQTRRDPAGEGGLSRTERTGEHDQVAGAQHPPDLLAEGLHIVRRGDLSGAEEGVQTHDATCRRATRGPMRVTIS</sequence>
<evidence type="ECO:0000313" key="2">
    <source>
        <dbReference type="EMBL" id="GAA1666634.1"/>
    </source>
</evidence>